<evidence type="ECO:0000313" key="6">
    <source>
        <dbReference type="Proteomes" id="UP001431776"/>
    </source>
</evidence>
<protein>
    <submittedName>
        <fullName evidence="5">2-oxo acid dehydrogenase subunit E2</fullName>
    </submittedName>
</protein>
<dbReference type="Proteomes" id="UP001431776">
    <property type="component" value="Unassembled WGS sequence"/>
</dbReference>
<comment type="caution">
    <text evidence="5">The sequence shown here is derived from an EMBL/GenBank/DDBJ whole genome shotgun (WGS) entry which is preliminary data.</text>
</comment>
<dbReference type="PANTHER" id="PTHR43178">
    <property type="entry name" value="DIHYDROLIPOAMIDE ACETYLTRANSFERASE COMPONENT OF PYRUVATE DEHYDROGENASE COMPLEX"/>
    <property type="match status" value="1"/>
</dbReference>
<gene>
    <name evidence="5" type="ORF">QJ522_13540</name>
</gene>
<evidence type="ECO:0000259" key="4">
    <source>
        <dbReference type="Pfam" id="PF00198"/>
    </source>
</evidence>
<dbReference type="SUPFAM" id="SSF52777">
    <property type="entry name" value="CoA-dependent acyltransferases"/>
    <property type="match status" value="1"/>
</dbReference>
<dbReference type="Pfam" id="PF00198">
    <property type="entry name" value="2-oxoacid_dh"/>
    <property type="match status" value="1"/>
</dbReference>
<evidence type="ECO:0000256" key="2">
    <source>
        <dbReference type="ARBA" id="ARBA00022679"/>
    </source>
</evidence>
<dbReference type="Gene3D" id="3.30.559.10">
    <property type="entry name" value="Chloramphenicol acetyltransferase-like domain"/>
    <property type="match status" value="1"/>
</dbReference>
<sequence>MKTYVPLTRIQKLIGRRMLQSKRTKPCFYLERKADVTELLARRHALSKALGVKITSNTFLIHALALAARRYPLVLGRLGDSGAAIDIPDEINVGFAVNSPQGLVVPVIRQADRKTLAEIADEERTLTQSARSNKLTLEQIEGETIAMSNLGAYDIDTFLGIVPPAASAILAVGKVLRVAVPIDGRCEAHKQMSLSLAVDRRITDGAYAARFLNLIAEQLNDPERLQQEDPQ</sequence>
<reference evidence="5" key="1">
    <citation type="submission" date="2023-05" db="EMBL/GenBank/DDBJ databases">
        <title>Anaerotaeda fermentans gen. nov., sp. nov., a novel anaerobic planctomycete of the new family within the order Sedimentisphaerales isolated from Taman Peninsula, Russia.</title>
        <authorList>
            <person name="Khomyakova M.A."/>
            <person name="Merkel A.Y."/>
            <person name="Slobodkin A.I."/>
        </authorList>
    </citation>
    <scope>NUCLEOTIDE SEQUENCE</scope>
    <source>
        <strain evidence="5">M17dextr</strain>
    </source>
</reference>
<dbReference type="InterPro" id="IPR023213">
    <property type="entry name" value="CAT-like_dom_sf"/>
</dbReference>
<dbReference type="GO" id="GO:0005737">
    <property type="term" value="C:cytoplasm"/>
    <property type="evidence" value="ECO:0007669"/>
    <property type="project" value="TreeGrafter"/>
</dbReference>
<comment type="cofactor">
    <cofactor evidence="1">
        <name>(R)-lipoate</name>
        <dbReference type="ChEBI" id="CHEBI:83088"/>
    </cofactor>
</comment>
<keyword evidence="6" id="KW-1185">Reference proteome</keyword>
<evidence type="ECO:0000256" key="1">
    <source>
        <dbReference type="ARBA" id="ARBA00001938"/>
    </source>
</evidence>
<dbReference type="PANTHER" id="PTHR43178:SF5">
    <property type="entry name" value="LIPOAMIDE ACYLTRANSFERASE COMPONENT OF BRANCHED-CHAIN ALPHA-KETO ACID DEHYDROGENASE COMPLEX, MITOCHONDRIAL"/>
    <property type="match status" value="1"/>
</dbReference>
<keyword evidence="2" id="KW-0808">Transferase</keyword>
<keyword evidence="3" id="KW-0012">Acyltransferase</keyword>
<evidence type="ECO:0000256" key="3">
    <source>
        <dbReference type="ARBA" id="ARBA00023315"/>
    </source>
</evidence>
<evidence type="ECO:0000313" key="5">
    <source>
        <dbReference type="EMBL" id="MDI6450076.1"/>
    </source>
</evidence>
<dbReference type="InterPro" id="IPR001078">
    <property type="entry name" value="2-oxoacid_DH_actylTfrase"/>
</dbReference>
<organism evidence="5 6">
    <name type="scientific">Anaerobaca lacustris</name>
    <dbReference type="NCBI Taxonomy" id="3044600"/>
    <lineage>
        <taxon>Bacteria</taxon>
        <taxon>Pseudomonadati</taxon>
        <taxon>Planctomycetota</taxon>
        <taxon>Phycisphaerae</taxon>
        <taxon>Sedimentisphaerales</taxon>
        <taxon>Anaerobacaceae</taxon>
        <taxon>Anaerobaca</taxon>
    </lineage>
</organism>
<dbReference type="AlphaFoldDB" id="A0AAW6U3B4"/>
<dbReference type="InterPro" id="IPR050743">
    <property type="entry name" value="2-oxoacid_DH_E2_comp"/>
</dbReference>
<accession>A0AAW6U3B4</accession>
<dbReference type="GO" id="GO:0016407">
    <property type="term" value="F:acetyltransferase activity"/>
    <property type="evidence" value="ECO:0007669"/>
    <property type="project" value="TreeGrafter"/>
</dbReference>
<proteinExistence type="predicted"/>
<feature type="domain" description="2-oxoacid dehydrogenase acyltransferase catalytic" evidence="4">
    <location>
        <begin position="3"/>
        <end position="225"/>
    </location>
</feature>
<dbReference type="RefSeq" id="WP_349245485.1">
    <property type="nucleotide sequence ID" value="NZ_JASCXX010000016.1"/>
</dbReference>
<dbReference type="EMBL" id="JASCXX010000016">
    <property type="protein sequence ID" value="MDI6450076.1"/>
    <property type="molecule type" value="Genomic_DNA"/>
</dbReference>
<name>A0AAW6U3B4_9BACT</name>
<dbReference type="GO" id="GO:0031405">
    <property type="term" value="F:lipoic acid binding"/>
    <property type="evidence" value="ECO:0007669"/>
    <property type="project" value="TreeGrafter"/>
</dbReference>